<gene>
    <name evidence="5" type="ORF">GNP93_18435</name>
</gene>
<organism evidence="5 6">
    <name type="scientific">Paenibacillus validus</name>
    <dbReference type="NCBI Taxonomy" id="44253"/>
    <lineage>
        <taxon>Bacteria</taxon>
        <taxon>Bacillati</taxon>
        <taxon>Bacillota</taxon>
        <taxon>Bacilli</taxon>
        <taxon>Bacillales</taxon>
        <taxon>Paenibacillaceae</taxon>
        <taxon>Paenibacillus</taxon>
    </lineage>
</organism>
<protein>
    <submittedName>
        <fullName evidence="5">MarR family transcriptional regulator</fullName>
    </submittedName>
</protein>
<evidence type="ECO:0000256" key="3">
    <source>
        <dbReference type="ARBA" id="ARBA00023163"/>
    </source>
</evidence>
<dbReference type="InterPro" id="IPR000835">
    <property type="entry name" value="HTH_MarR-typ"/>
</dbReference>
<dbReference type="Proteomes" id="UP000450917">
    <property type="component" value="Unassembled WGS sequence"/>
</dbReference>
<evidence type="ECO:0000256" key="1">
    <source>
        <dbReference type="ARBA" id="ARBA00023015"/>
    </source>
</evidence>
<keyword evidence="1" id="KW-0805">Transcription regulation</keyword>
<accession>A0A7X3CTN8</accession>
<comment type="caution">
    <text evidence="5">The sequence shown here is derived from an EMBL/GenBank/DDBJ whole genome shotgun (WGS) entry which is preliminary data.</text>
</comment>
<dbReference type="EMBL" id="WNZX01000016">
    <property type="protein sequence ID" value="MUG72652.1"/>
    <property type="molecule type" value="Genomic_DNA"/>
</dbReference>
<dbReference type="GO" id="GO:0003700">
    <property type="term" value="F:DNA-binding transcription factor activity"/>
    <property type="evidence" value="ECO:0007669"/>
    <property type="project" value="InterPro"/>
</dbReference>
<evidence type="ECO:0000313" key="6">
    <source>
        <dbReference type="Proteomes" id="UP000450917"/>
    </source>
</evidence>
<dbReference type="InterPro" id="IPR052362">
    <property type="entry name" value="HTH-GbsR_regulator"/>
</dbReference>
<dbReference type="SUPFAM" id="SSF46785">
    <property type="entry name" value="Winged helix' DNA-binding domain"/>
    <property type="match status" value="1"/>
</dbReference>
<dbReference type="AlphaFoldDB" id="A0A7X3CTN8"/>
<dbReference type="InterPro" id="IPR036388">
    <property type="entry name" value="WH-like_DNA-bd_sf"/>
</dbReference>
<feature type="domain" description="HTH marR-type" evidence="4">
    <location>
        <begin position="40"/>
        <end position="85"/>
    </location>
</feature>
<sequence>MNSPPVSFSDLKRSESNVMSLSFESEGYSPLVGKIFSLLLFASEPVSLQEMADQLGVTKAAVSVQVRTLEKNALCTKLATSSDRKDYYYISDDVNIITLRGTRQKIEIYNRHVQTTLETMETIGDLPPEERASYEAAKRRYKEAVAMYQLILSRLEGIEEEWQLVKQKLEEEA</sequence>
<dbReference type="PANTHER" id="PTHR38465:SF1">
    <property type="entry name" value="HTH-TYPE TRANSCRIPTIONAL REGULATOR MJ1563-RELATED"/>
    <property type="match status" value="1"/>
</dbReference>
<evidence type="ECO:0000256" key="2">
    <source>
        <dbReference type="ARBA" id="ARBA00023125"/>
    </source>
</evidence>
<dbReference type="GO" id="GO:0003677">
    <property type="term" value="F:DNA binding"/>
    <property type="evidence" value="ECO:0007669"/>
    <property type="project" value="UniProtKB-KW"/>
</dbReference>
<proteinExistence type="predicted"/>
<keyword evidence="6" id="KW-1185">Reference proteome</keyword>
<dbReference type="InterPro" id="IPR036390">
    <property type="entry name" value="WH_DNA-bd_sf"/>
</dbReference>
<dbReference type="Gene3D" id="1.10.10.10">
    <property type="entry name" value="Winged helix-like DNA-binding domain superfamily/Winged helix DNA-binding domain"/>
    <property type="match status" value="1"/>
</dbReference>
<keyword evidence="3" id="KW-0804">Transcription</keyword>
<reference evidence="5 6" key="1">
    <citation type="submission" date="2019-11" db="EMBL/GenBank/DDBJ databases">
        <title>Draft genome sequences of five Paenibacillus species of dairy origin.</title>
        <authorList>
            <person name="Olajide A.M."/>
            <person name="Chen S."/>
            <person name="Lapointe G."/>
        </authorList>
    </citation>
    <scope>NUCLEOTIDE SEQUENCE [LARGE SCALE GENOMIC DNA]</scope>
    <source>
        <strain evidence="5 6">2CS3</strain>
    </source>
</reference>
<dbReference type="Pfam" id="PF01047">
    <property type="entry name" value="MarR"/>
    <property type="match status" value="1"/>
</dbReference>
<dbReference type="PANTHER" id="PTHR38465">
    <property type="entry name" value="HTH-TYPE TRANSCRIPTIONAL REGULATOR MJ1563-RELATED"/>
    <property type="match status" value="1"/>
</dbReference>
<evidence type="ECO:0000259" key="4">
    <source>
        <dbReference type="Pfam" id="PF01047"/>
    </source>
</evidence>
<dbReference type="RefSeq" id="WP_054798722.1">
    <property type="nucleotide sequence ID" value="NZ_JBDLZV010000001.1"/>
</dbReference>
<keyword evidence="2" id="KW-0238">DNA-binding</keyword>
<name>A0A7X3CTN8_9BACL</name>
<evidence type="ECO:0000313" key="5">
    <source>
        <dbReference type="EMBL" id="MUG72652.1"/>
    </source>
</evidence>